<feature type="compositionally biased region" description="Polar residues" evidence="1">
    <location>
        <begin position="59"/>
        <end position="70"/>
    </location>
</feature>
<evidence type="ECO:0000313" key="3">
    <source>
        <dbReference type="Proteomes" id="UP000480185"/>
    </source>
</evidence>
<accession>A0A6G1XBE6</accession>
<feature type="region of interest" description="Disordered" evidence="1">
    <location>
        <begin position="19"/>
        <end position="78"/>
    </location>
</feature>
<sequence length="157" mass="17917">MKKTLLCLLAATGMIISGCGGEDEAGRGDRNTNDNTLTQPMKYERNQTNQQNKQYTNKPESYTNMKSPTRNQKDADNGLANRLREKILEVEGVNNAEVVTRDDRILVALDIVERQQANPVVPNRVRDVIEQMTDNENISIYTDEAYFDRLRNLQTRP</sequence>
<keyword evidence="3" id="KW-1185">Reference proteome</keyword>
<reference evidence="2 3" key="1">
    <citation type="submission" date="2019-11" db="EMBL/GenBank/DDBJ databases">
        <authorList>
            <person name="Li J."/>
        </authorList>
    </citation>
    <scope>NUCLEOTIDE SEQUENCE [LARGE SCALE GENOMIC DNA]</scope>
    <source>
        <strain evidence="2 3">J4</strain>
    </source>
</reference>
<evidence type="ECO:0008006" key="4">
    <source>
        <dbReference type="Google" id="ProtNLM"/>
    </source>
</evidence>
<proteinExistence type="predicted"/>
<organism evidence="2 3">
    <name type="scientific">Salinibacillus xinjiangensis</name>
    <dbReference type="NCBI Taxonomy" id="1229268"/>
    <lineage>
        <taxon>Bacteria</taxon>
        <taxon>Bacillati</taxon>
        <taxon>Bacillota</taxon>
        <taxon>Bacilli</taxon>
        <taxon>Bacillales</taxon>
        <taxon>Bacillaceae</taxon>
        <taxon>Salinibacillus</taxon>
    </lineage>
</organism>
<dbReference type="AlphaFoldDB" id="A0A6G1XBE6"/>
<name>A0A6G1XBE6_9BACI</name>
<evidence type="ECO:0000313" key="2">
    <source>
        <dbReference type="EMBL" id="MRG88239.1"/>
    </source>
</evidence>
<comment type="caution">
    <text evidence="2">The sequence shown here is derived from an EMBL/GenBank/DDBJ whole genome shotgun (WGS) entry which is preliminary data.</text>
</comment>
<dbReference type="EMBL" id="WJNH01000018">
    <property type="protein sequence ID" value="MRG88239.1"/>
    <property type="molecule type" value="Genomic_DNA"/>
</dbReference>
<dbReference type="PROSITE" id="PS51257">
    <property type="entry name" value="PROKAR_LIPOPROTEIN"/>
    <property type="match status" value="1"/>
</dbReference>
<dbReference type="InterPro" id="IPR019076">
    <property type="entry name" value="Spore_lipoprot_YhcN/YlaJ-like"/>
</dbReference>
<dbReference type="Pfam" id="PF09580">
    <property type="entry name" value="Spore_YhcN_YlaJ"/>
    <property type="match status" value="1"/>
</dbReference>
<evidence type="ECO:0000256" key="1">
    <source>
        <dbReference type="SAM" id="MobiDB-lite"/>
    </source>
</evidence>
<protein>
    <recommendedName>
        <fullName evidence="4">Sporulation protein</fullName>
    </recommendedName>
</protein>
<dbReference type="OrthoDB" id="2969417at2"/>
<dbReference type="Proteomes" id="UP000480185">
    <property type="component" value="Unassembled WGS sequence"/>
</dbReference>
<feature type="compositionally biased region" description="Low complexity" evidence="1">
    <location>
        <begin position="46"/>
        <end position="58"/>
    </location>
</feature>
<gene>
    <name evidence="2" type="ORF">GH754_18445</name>
</gene>
<dbReference type="RefSeq" id="WP_153730111.1">
    <property type="nucleotide sequence ID" value="NZ_WJNH01000018.1"/>
</dbReference>